<gene>
    <name evidence="2" type="ORF">GCM10011574_16920</name>
</gene>
<name>A0A8H9LCD6_9ACTN</name>
<proteinExistence type="predicted"/>
<dbReference type="AlphaFoldDB" id="A0A8H9LCD6"/>
<sequence length="315" mass="32916">MGLMPPDWAQPIASLVNFPKIDEADIRAEIRPWQVVQAGAASGGSGAEGEVRRLPGVYQGVSADAMRTNWNTAGTAEHLRTAVRAAAYAPAVLEGTATAVTATKVAIITQAIAGATRLASTLVAGGPLAAASATAGLLATRYAMRKILKEAEEGGARVLAPAVTRHITEPLERILKNTRGPFGGGPSLAGAGGPHVPLRGAPVRTAGETGPRGGLKLDMGRSRKPYSRQSGPELSSAEQAALDAKKAGQPYDRKAARAAEQKVKTGEKLDGERNAQKRGTQSGQGNENQQQGQQQAQQQGQQNQNTQGKKKRRFL</sequence>
<protein>
    <submittedName>
        <fullName evidence="2">Uncharacterized protein</fullName>
    </submittedName>
</protein>
<feature type="compositionally biased region" description="Gly residues" evidence="1">
    <location>
        <begin position="181"/>
        <end position="193"/>
    </location>
</feature>
<feature type="compositionally biased region" description="Polar residues" evidence="1">
    <location>
        <begin position="227"/>
        <end position="238"/>
    </location>
</feature>
<feature type="compositionally biased region" description="Low complexity" evidence="1">
    <location>
        <begin position="279"/>
        <end position="307"/>
    </location>
</feature>
<dbReference type="Proteomes" id="UP000653480">
    <property type="component" value="Unassembled WGS sequence"/>
</dbReference>
<keyword evidence="3" id="KW-1185">Reference proteome</keyword>
<accession>A0A8H9LCD6</accession>
<feature type="compositionally biased region" description="Basic and acidic residues" evidence="1">
    <location>
        <begin position="243"/>
        <end position="275"/>
    </location>
</feature>
<reference evidence="2" key="2">
    <citation type="submission" date="2020-09" db="EMBL/GenBank/DDBJ databases">
        <authorList>
            <person name="Sun Q."/>
            <person name="Zhou Y."/>
        </authorList>
    </citation>
    <scope>NUCLEOTIDE SEQUENCE</scope>
    <source>
        <strain evidence="2">CGMCC 4.7138</strain>
    </source>
</reference>
<evidence type="ECO:0000313" key="3">
    <source>
        <dbReference type="Proteomes" id="UP000653480"/>
    </source>
</evidence>
<reference evidence="2" key="1">
    <citation type="journal article" date="2014" name="Int. J. Syst. Evol. Microbiol.">
        <title>Complete genome sequence of Corynebacterium casei LMG S-19264T (=DSM 44701T), isolated from a smear-ripened cheese.</title>
        <authorList>
            <consortium name="US DOE Joint Genome Institute (JGI-PGF)"/>
            <person name="Walter F."/>
            <person name="Albersmeier A."/>
            <person name="Kalinowski J."/>
            <person name="Ruckert C."/>
        </authorList>
    </citation>
    <scope>NUCLEOTIDE SEQUENCE</scope>
    <source>
        <strain evidence="2">CGMCC 4.7138</strain>
    </source>
</reference>
<evidence type="ECO:0000256" key="1">
    <source>
        <dbReference type="SAM" id="MobiDB-lite"/>
    </source>
</evidence>
<evidence type="ECO:0000313" key="2">
    <source>
        <dbReference type="EMBL" id="GGO05316.1"/>
    </source>
</evidence>
<dbReference type="OrthoDB" id="3536803at2"/>
<organism evidence="2 3">
    <name type="scientific">Microbispora bryophytorum</name>
    <dbReference type="NCBI Taxonomy" id="1460882"/>
    <lineage>
        <taxon>Bacteria</taxon>
        <taxon>Bacillati</taxon>
        <taxon>Actinomycetota</taxon>
        <taxon>Actinomycetes</taxon>
        <taxon>Streptosporangiales</taxon>
        <taxon>Streptosporangiaceae</taxon>
        <taxon>Microbispora</taxon>
    </lineage>
</organism>
<comment type="caution">
    <text evidence="2">The sequence shown here is derived from an EMBL/GenBank/DDBJ whole genome shotgun (WGS) entry which is preliminary data.</text>
</comment>
<dbReference type="RefSeq" id="WP_142569556.1">
    <property type="nucleotide sequence ID" value="NZ_BMMN01000002.1"/>
</dbReference>
<dbReference type="EMBL" id="BMMN01000002">
    <property type="protein sequence ID" value="GGO05316.1"/>
    <property type="molecule type" value="Genomic_DNA"/>
</dbReference>
<feature type="region of interest" description="Disordered" evidence="1">
    <location>
        <begin position="176"/>
        <end position="315"/>
    </location>
</feature>